<dbReference type="GO" id="GO:0007034">
    <property type="term" value="P:vacuolar transport"/>
    <property type="evidence" value="ECO:0007669"/>
    <property type="project" value="UniProtKB-ARBA"/>
</dbReference>
<dbReference type="Gene3D" id="1.20.5.110">
    <property type="match status" value="1"/>
</dbReference>
<dbReference type="PANTHER" id="PTHR12431">
    <property type="entry name" value="SORTING NEXIN 17 AND 27"/>
    <property type="match status" value="1"/>
</dbReference>
<protein>
    <recommendedName>
        <fullName evidence="10">PX domain-containing protein</fullName>
    </recommendedName>
</protein>
<dbReference type="Gene3D" id="3.30.1520.10">
    <property type="entry name" value="Phox-like domain"/>
    <property type="match status" value="1"/>
</dbReference>
<dbReference type="GO" id="GO:0032456">
    <property type="term" value="P:endocytic recycling"/>
    <property type="evidence" value="ECO:0007669"/>
    <property type="project" value="TreeGrafter"/>
</dbReference>
<dbReference type="SMART" id="SM00397">
    <property type="entry name" value="t_SNARE"/>
    <property type="match status" value="1"/>
</dbReference>
<evidence type="ECO:0008006" key="10">
    <source>
        <dbReference type="Google" id="ProtNLM"/>
    </source>
</evidence>
<dbReference type="PROSITE" id="PS50195">
    <property type="entry name" value="PX"/>
    <property type="match status" value="1"/>
</dbReference>
<keyword evidence="3 5" id="KW-0175">Coiled coil</keyword>
<dbReference type="GO" id="GO:0097576">
    <property type="term" value="P:vacuole fusion"/>
    <property type="evidence" value="ECO:0007669"/>
    <property type="project" value="UniProtKB-ARBA"/>
</dbReference>
<dbReference type="OrthoDB" id="428895at2759"/>
<dbReference type="EMBL" id="KV454210">
    <property type="protein sequence ID" value="ODQ60364.1"/>
    <property type="molecule type" value="Genomic_DNA"/>
</dbReference>
<dbReference type="SMART" id="SM00312">
    <property type="entry name" value="PX"/>
    <property type="match status" value="1"/>
</dbReference>
<dbReference type="Pfam" id="PF00787">
    <property type="entry name" value="PX"/>
    <property type="match status" value="1"/>
</dbReference>
<dbReference type="PROSITE" id="PS50192">
    <property type="entry name" value="T_SNARE"/>
    <property type="match status" value="1"/>
</dbReference>
<dbReference type="CDD" id="cd06897">
    <property type="entry name" value="PX_SNARE"/>
    <property type="match status" value="1"/>
</dbReference>
<dbReference type="STRING" id="683960.A0A1E3P539"/>
<dbReference type="InterPro" id="IPR001683">
    <property type="entry name" value="PX_dom"/>
</dbReference>
<comment type="subcellular location">
    <subcellularLocation>
        <location evidence="1">Vacuole</location>
    </subcellularLocation>
</comment>
<proteinExistence type="predicted"/>
<dbReference type="InterPro" id="IPR036871">
    <property type="entry name" value="PX_dom_sf"/>
</dbReference>
<keyword evidence="2" id="KW-0926">Vacuole</keyword>
<evidence type="ECO:0000259" key="6">
    <source>
        <dbReference type="PROSITE" id="PS50192"/>
    </source>
</evidence>
<reference evidence="8 9" key="1">
    <citation type="journal article" date="2016" name="Proc. Natl. Acad. Sci. U.S.A.">
        <title>Comparative genomics of biotechnologically important yeasts.</title>
        <authorList>
            <person name="Riley R."/>
            <person name="Haridas S."/>
            <person name="Wolfe K.H."/>
            <person name="Lopes M.R."/>
            <person name="Hittinger C.T."/>
            <person name="Goeker M."/>
            <person name="Salamov A.A."/>
            <person name="Wisecaver J.H."/>
            <person name="Long T.M."/>
            <person name="Calvey C.H."/>
            <person name="Aerts A.L."/>
            <person name="Barry K.W."/>
            <person name="Choi C."/>
            <person name="Clum A."/>
            <person name="Coughlan A.Y."/>
            <person name="Deshpande S."/>
            <person name="Douglass A.P."/>
            <person name="Hanson S.J."/>
            <person name="Klenk H.-P."/>
            <person name="LaButti K.M."/>
            <person name="Lapidus A."/>
            <person name="Lindquist E.A."/>
            <person name="Lipzen A.M."/>
            <person name="Meier-Kolthoff J.P."/>
            <person name="Ohm R.A."/>
            <person name="Otillar R.P."/>
            <person name="Pangilinan J.L."/>
            <person name="Peng Y."/>
            <person name="Rokas A."/>
            <person name="Rosa C.A."/>
            <person name="Scheuner C."/>
            <person name="Sibirny A.A."/>
            <person name="Slot J.C."/>
            <person name="Stielow J.B."/>
            <person name="Sun H."/>
            <person name="Kurtzman C.P."/>
            <person name="Blackwell M."/>
            <person name="Grigoriev I.V."/>
            <person name="Jeffries T.W."/>
        </authorList>
    </citation>
    <scope>NUCLEOTIDE SEQUENCE [LARGE SCALE GENOMIC DNA]</scope>
    <source>
        <strain evidence="9">ATCC 58044 / CBS 1984 / NCYC 433 / NRRL Y-366-8</strain>
    </source>
</reference>
<accession>A0A1E3P539</accession>
<dbReference type="GO" id="GO:0006886">
    <property type="term" value="P:intracellular protein transport"/>
    <property type="evidence" value="ECO:0007669"/>
    <property type="project" value="TreeGrafter"/>
</dbReference>
<evidence type="ECO:0000313" key="9">
    <source>
        <dbReference type="Proteomes" id="UP000094112"/>
    </source>
</evidence>
<evidence type="ECO:0000256" key="1">
    <source>
        <dbReference type="ARBA" id="ARBA00004116"/>
    </source>
</evidence>
<feature type="domain" description="PX" evidence="7">
    <location>
        <begin position="1"/>
        <end position="116"/>
    </location>
</feature>
<dbReference type="CDD" id="cd15858">
    <property type="entry name" value="SNARE_VAM7"/>
    <property type="match status" value="1"/>
</dbReference>
<evidence type="ECO:0000256" key="2">
    <source>
        <dbReference type="ARBA" id="ARBA00022554"/>
    </source>
</evidence>
<dbReference type="GO" id="GO:0000329">
    <property type="term" value="C:fungal-type vacuole membrane"/>
    <property type="evidence" value="ECO:0007669"/>
    <property type="project" value="UniProtKB-ARBA"/>
</dbReference>
<keyword evidence="9" id="KW-1185">Reference proteome</keyword>
<dbReference type="GO" id="GO:0035091">
    <property type="term" value="F:phosphatidylinositol binding"/>
    <property type="evidence" value="ECO:0007669"/>
    <property type="project" value="InterPro"/>
</dbReference>
<evidence type="ECO:0000256" key="3">
    <source>
        <dbReference type="ARBA" id="ARBA00023054"/>
    </source>
</evidence>
<dbReference type="InterPro" id="IPR000727">
    <property type="entry name" value="T_SNARE_dom"/>
</dbReference>
<evidence type="ECO:0000256" key="5">
    <source>
        <dbReference type="SAM" id="Coils"/>
    </source>
</evidence>
<comment type="function">
    <text evidence="4">Essential for proper morphogenesis of the vacuole. May exist as structural reinforcement on the surface of the vacuolar membrane and be required for maintenance against rupture by osmotic pressure.</text>
</comment>
<evidence type="ECO:0000256" key="4">
    <source>
        <dbReference type="ARBA" id="ARBA00054927"/>
    </source>
</evidence>
<gene>
    <name evidence="8" type="ORF">WICANDRAFT_29695</name>
</gene>
<dbReference type="Proteomes" id="UP000094112">
    <property type="component" value="Unassembled WGS sequence"/>
</dbReference>
<dbReference type="GeneID" id="30198886"/>
<dbReference type="FunFam" id="1.20.5.110:FF:000058">
    <property type="entry name" value="VAM7p Vacuolar SNARE protein"/>
    <property type="match status" value="1"/>
</dbReference>
<evidence type="ECO:0000259" key="7">
    <source>
        <dbReference type="PROSITE" id="PS50195"/>
    </source>
</evidence>
<dbReference type="PANTHER" id="PTHR12431:SF14">
    <property type="entry name" value="LD15323P"/>
    <property type="match status" value="1"/>
</dbReference>
<dbReference type="GO" id="GO:0005769">
    <property type="term" value="C:early endosome"/>
    <property type="evidence" value="ECO:0007669"/>
    <property type="project" value="TreeGrafter"/>
</dbReference>
<dbReference type="AlphaFoldDB" id="A0A1E3P539"/>
<feature type="domain" description="T-SNARE coiled-coil homology" evidence="6">
    <location>
        <begin position="277"/>
        <end position="339"/>
    </location>
</feature>
<dbReference type="RefSeq" id="XP_019039571.1">
    <property type="nucleotide sequence ID" value="XM_019181640.1"/>
</dbReference>
<sequence>MDVKVTIPNTSLSDDGSHTVYHVLVKTAKKSHKLQKRYSDFAALKEELESLYSDQIPYQFPKKTFLRKTINNERLAEERRLQLEKFLQDVINDQINIKWRRSLPFREFLNLPPGAFSTVNESTKEKLDTAWTLSSTNNDEPIVDLTTWIDTVRETKNVLQDARSKIFINSVEARKKLILGRQKFDGLTKGLDVAISQSAIGEGESQRRRELLHSLKREHQDLEQLLSNVSSNPNKVDIRTPVGKSKNQLFKGRVLGKPQETERTRGVENQQLLQMQRNDMQEQDQELERLSVVINRQKELGVAINEELALQNELLDELDTEVDRTTAKLNYASKKIGKIL</sequence>
<name>A0A1E3P539_WICAA</name>
<dbReference type="SUPFAM" id="SSF58038">
    <property type="entry name" value="SNARE fusion complex"/>
    <property type="match status" value="1"/>
</dbReference>
<evidence type="ECO:0000313" key="8">
    <source>
        <dbReference type="EMBL" id="ODQ60364.1"/>
    </source>
</evidence>
<dbReference type="SUPFAM" id="SSF64268">
    <property type="entry name" value="PX domain"/>
    <property type="match status" value="1"/>
</dbReference>
<organism evidence="8 9">
    <name type="scientific">Wickerhamomyces anomalus (strain ATCC 58044 / CBS 1984 / NCYC 433 / NRRL Y-366-8)</name>
    <name type="common">Yeast</name>
    <name type="synonym">Hansenula anomala</name>
    <dbReference type="NCBI Taxonomy" id="683960"/>
    <lineage>
        <taxon>Eukaryota</taxon>
        <taxon>Fungi</taxon>
        <taxon>Dikarya</taxon>
        <taxon>Ascomycota</taxon>
        <taxon>Saccharomycotina</taxon>
        <taxon>Saccharomycetes</taxon>
        <taxon>Phaffomycetales</taxon>
        <taxon>Wickerhamomycetaceae</taxon>
        <taxon>Wickerhamomyces</taxon>
    </lineage>
</organism>
<feature type="coiled-coil region" evidence="5">
    <location>
        <begin position="273"/>
        <end position="328"/>
    </location>
</feature>